<name>A0ABR6CS08_9BACI</name>
<keyword evidence="2" id="KW-1185">Reference proteome</keyword>
<reference evidence="1 2" key="1">
    <citation type="submission" date="2020-08" db="EMBL/GenBank/DDBJ databases">
        <title>Genomic Encyclopedia of Type Strains, Phase IV (KMG-IV): sequencing the most valuable type-strain genomes for metagenomic binning, comparative biology and taxonomic classification.</title>
        <authorList>
            <person name="Goeker M."/>
        </authorList>
    </citation>
    <scope>NUCLEOTIDE SEQUENCE [LARGE SCALE GENOMIC DNA]</scope>
    <source>
        <strain evidence="1 2">DSM 105481</strain>
    </source>
</reference>
<dbReference type="RefSeq" id="WP_182502968.1">
    <property type="nucleotide sequence ID" value="NZ_JACJHX010000008.1"/>
</dbReference>
<dbReference type="EMBL" id="JACJHX010000008">
    <property type="protein sequence ID" value="MBA9027516.1"/>
    <property type="molecule type" value="Genomic_DNA"/>
</dbReference>
<dbReference type="Gene3D" id="3.30.2220.30">
    <property type="match status" value="1"/>
</dbReference>
<proteinExistence type="predicted"/>
<dbReference type="Proteomes" id="UP000626697">
    <property type="component" value="Unassembled WGS sequence"/>
</dbReference>
<dbReference type="InterPro" id="IPR038559">
    <property type="entry name" value="XkdN-like_sf"/>
</dbReference>
<dbReference type="InterPro" id="IPR014986">
    <property type="entry name" value="XkdN-like"/>
</dbReference>
<dbReference type="Pfam" id="PF08890">
    <property type="entry name" value="Phage_TAC_5"/>
    <property type="match status" value="1"/>
</dbReference>
<evidence type="ECO:0000313" key="2">
    <source>
        <dbReference type="Proteomes" id="UP000626697"/>
    </source>
</evidence>
<comment type="caution">
    <text evidence="1">The sequence shown here is derived from an EMBL/GenBank/DDBJ whole genome shotgun (WGS) entry which is preliminary data.</text>
</comment>
<gene>
    <name evidence="1" type="ORF">HNP81_002806</name>
</gene>
<accession>A0ABR6CS08</accession>
<evidence type="ECO:0000313" key="1">
    <source>
        <dbReference type="EMBL" id="MBA9027516.1"/>
    </source>
</evidence>
<sequence length="130" mass="14459">MSEVLHAFLSYDSEPTKEVYIKRFGVNFKIKAITNDEYYEIREQASYTTGKGSSQTTTINDSELDALLVATGVTDPDFSDTQVIKKFGAKDAQDAVSKSLYVGELKTLQEAILRLSGFDDGEEEIEEAKN</sequence>
<protein>
    <recommendedName>
        <fullName evidence="3">Phage portal protein</fullName>
    </recommendedName>
</protein>
<organism evidence="1 2">
    <name type="scientific">Peribacillus huizhouensis</name>
    <dbReference type="NCBI Taxonomy" id="1501239"/>
    <lineage>
        <taxon>Bacteria</taxon>
        <taxon>Bacillati</taxon>
        <taxon>Bacillota</taxon>
        <taxon>Bacilli</taxon>
        <taxon>Bacillales</taxon>
        <taxon>Bacillaceae</taxon>
        <taxon>Peribacillus</taxon>
    </lineage>
</organism>
<evidence type="ECO:0008006" key="3">
    <source>
        <dbReference type="Google" id="ProtNLM"/>
    </source>
</evidence>